<dbReference type="InterPro" id="IPR011006">
    <property type="entry name" value="CheY-like_superfamily"/>
</dbReference>
<dbReference type="CDD" id="cd00383">
    <property type="entry name" value="trans_reg_C"/>
    <property type="match status" value="1"/>
</dbReference>
<dbReference type="RefSeq" id="WP_344696245.1">
    <property type="nucleotide sequence ID" value="NZ_BAABBR010000001.1"/>
</dbReference>
<feature type="modified residue" description="4-aspartylphosphate" evidence="13">
    <location>
        <position position="55"/>
    </location>
</feature>
<evidence type="ECO:0000256" key="6">
    <source>
        <dbReference type="ARBA" id="ARBA00022592"/>
    </source>
</evidence>
<evidence type="ECO:0000256" key="1">
    <source>
        <dbReference type="ARBA" id="ARBA00004496"/>
    </source>
</evidence>
<evidence type="ECO:0000256" key="13">
    <source>
        <dbReference type="PROSITE-ProRule" id="PRU00169"/>
    </source>
</evidence>
<dbReference type="SMART" id="SM00448">
    <property type="entry name" value="REC"/>
    <property type="match status" value="1"/>
</dbReference>
<name>A0ABP7U1L5_9SPHN</name>
<dbReference type="PROSITE" id="PS51755">
    <property type="entry name" value="OMPR_PHOB"/>
    <property type="match status" value="1"/>
</dbReference>
<keyword evidence="3" id="KW-0813">Transport</keyword>
<dbReference type="SUPFAM" id="SSF52172">
    <property type="entry name" value="CheY-like"/>
    <property type="match status" value="1"/>
</dbReference>
<dbReference type="Gene3D" id="6.10.250.690">
    <property type="match status" value="1"/>
</dbReference>
<evidence type="ECO:0000256" key="4">
    <source>
        <dbReference type="ARBA" id="ARBA00022490"/>
    </source>
</evidence>
<gene>
    <name evidence="17" type="primary">phoB</name>
    <name evidence="17" type="ORF">GCM10022281_13270</name>
</gene>
<evidence type="ECO:0000256" key="12">
    <source>
        <dbReference type="ARBA" id="ARBA00024735"/>
    </source>
</evidence>
<keyword evidence="7" id="KW-0902">Two-component regulatory system</keyword>
<dbReference type="SMART" id="SM00862">
    <property type="entry name" value="Trans_reg_C"/>
    <property type="match status" value="1"/>
</dbReference>
<dbReference type="PROSITE" id="PS50110">
    <property type="entry name" value="RESPONSE_REGULATORY"/>
    <property type="match status" value="1"/>
</dbReference>
<dbReference type="Pfam" id="PF00072">
    <property type="entry name" value="Response_reg"/>
    <property type="match status" value="1"/>
</dbReference>
<keyword evidence="5 13" id="KW-0597">Phosphoprotein</keyword>
<dbReference type="InterPro" id="IPR036388">
    <property type="entry name" value="WH-like_DNA-bd_sf"/>
</dbReference>
<dbReference type="InterPro" id="IPR039420">
    <property type="entry name" value="WalR-like"/>
</dbReference>
<keyword evidence="8" id="KW-0805">Transcription regulation</keyword>
<evidence type="ECO:0000256" key="3">
    <source>
        <dbReference type="ARBA" id="ARBA00022448"/>
    </source>
</evidence>
<comment type="function">
    <text evidence="12">This protein is a positive regulator for the phosphate regulon. Transcription of this operon is positively regulated by PhoB and PhoR when phosphate is limited.</text>
</comment>
<proteinExistence type="predicted"/>
<reference evidence="18" key="1">
    <citation type="journal article" date="2019" name="Int. J. Syst. Evol. Microbiol.">
        <title>The Global Catalogue of Microorganisms (GCM) 10K type strain sequencing project: providing services to taxonomists for standard genome sequencing and annotation.</title>
        <authorList>
            <consortium name="The Broad Institute Genomics Platform"/>
            <consortium name="The Broad Institute Genome Sequencing Center for Infectious Disease"/>
            <person name="Wu L."/>
            <person name="Ma J."/>
        </authorList>
    </citation>
    <scope>NUCLEOTIDE SEQUENCE [LARGE SCALE GENOMIC DNA]</scope>
    <source>
        <strain evidence="18">JCM 17564</strain>
    </source>
</reference>
<organism evidence="17 18">
    <name type="scientific">Sphingomonas rosea</name>
    <dbReference type="NCBI Taxonomy" id="335605"/>
    <lineage>
        <taxon>Bacteria</taxon>
        <taxon>Pseudomonadati</taxon>
        <taxon>Pseudomonadota</taxon>
        <taxon>Alphaproteobacteria</taxon>
        <taxon>Sphingomonadales</taxon>
        <taxon>Sphingomonadaceae</taxon>
        <taxon>Sphingomonas</taxon>
    </lineage>
</organism>
<evidence type="ECO:0000313" key="18">
    <source>
        <dbReference type="Proteomes" id="UP001424459"/>
    </source>
</evidence>
<evidence type="ECO:0000313" key="17">
    <source>
        <dbReference type="EMBL" id="GAA4034489.1"/>
    </source>
</evidence>
<evidence type="ECO:0000256" key="7">
    <source>
        <dbReference type="ARBA" id="ARBA00023012"/>
    </source>
</evidence>
<keyword evidence="4" id="KW-0963">Cytoplasm</keyword>
<dbReference type="Gene3D" id="1.10.10.10">
    <property type="entry name" value="Winged helix-like DNA-binding domain superfamily/Winged helix DNA-binding domain"/>
    <property type="match status" value="1"/>
</dbReference>
<dbReference type="InterPro" id="IPR011879">
    <property type="entry name" value="Sig_transdc_resp-reg_PhoB"/>
</dbReference>
<evidence type="ECO:0000256" key="10">
    <source>
        <dbReference type="ARBA" id="ARBA00023159"/>
    </source>
</evidence>
<keyword evidence="6" id="KW-0592">Phosphate transport</keyword>
<comment type="caution">
    <text evidence="17">The sequence shown here is derived from an EMBL/GenBank/DDBJ whole genome shotgun (WGS) entry which is preliminary data.</text>
</comment>
<evidence type="ECO:0000256" key="9">
    <source>
        <dbReference type="ARBA" id="ARBA00023125"/>
    </source>
</evidence>
<comment type="subcellular location">
    <subcellularLocation>
        <location evidence="1">Cytoplasm</location>
    </subcellularLocation>
</comment>
<dbReference type="EMBL" id="BAABBR010000001">
    <property type="protein sequence ID" value="GAA4034489.1"/>
    <property type="molecule type" value="Genomic_DNA"/>
</dbReference>
<keyword evidence="18" id="KW-1185">Reference proteome</keyword>
<accession>A0ABP7U1L5</accession>
<evidence type="ECO:0000256" key="8">
    <source>
        <dbReference type="ARBA" id="ARBA00023015"/>
    </source>
</evidence>
<keyword evidence="9 14" id="KW-0238">DNA-binding</keyword>
<evidence type="ECO:0000256" key="11">
    <source>
        <dbReference type="ARBA" id="ARBA00023163"/>
    </source>
</evidence>
<keyword evidence="11" id="KW-0804">Transcription</keyword>
<dbReference type="InterPro" id="IPR016032">
    <property type="entry name" value="Sig_transdc_resp-reg_C-effctor"/>
</dbReference>
<dbReference type="NCBIfam" id="TIGR02154">
    <property type="entry name" value="PhoB"/>
    <property type="match status" value="1"/>
</dbReference>
<feature type="domain" description="Response regulatory" evidence="15">
    <location>
        <begin position="6"/>
        <end position="122"/>
    </location>
</feature>
<dbReference type="PANTHER" id="PTHR48111:SF40">
    <property type="entry name" value="PHOSPHATE REGULON TRANSCRIPTIONAL REGULATORY PROTEIN PHOB"/>
    <property type="match status" value="1"/>
</dbReference>
<dbReference type="Gene3D" id="3.40.50.2300">
    <property type="match status" value="1"/>
</dbReference>
<evidence type="ECO:0000259" key="16">
    <source>
        <dbReference type="PROSITE" id="PS51755"/>
    </source>
</evidence>
<protein>
    <recommendedName>
        <fullName evidence="2">Phosphate regulon transcriptional regulatory protein PhoB</fullName>
    </recommendedName>
</protein>
<dbReference type="PANTHER" id="PTHR48111">
    <property type="entry name" value="REGULATOR OF RPOS"/>
    <property type="match status" value="1"/>
</dbReference>
<dbReference type="InterPro" id="IPR001867">
    <property type="entry name" value="OmpR/PhoB-type_DNA-bd"/>
</dbReference>
<evidence type="ECO:0000256" key="14">
    <source>
        <dbReference type="PROSITE-ProRule" id="PRU01091"/>
    </source>
</evidence>
<dbReference type="Proteomes" id="UP001424459">
    <property type="component" value="Unassembled WGS sequence"/>
</dbReference>
<evidence type="ECO:0000256" key="2">
    <source>
        <dbReference type="ARBA" id="ARBA00013332"/>
    </source>
</evidence>
<feature type="domain" description="OmpR/PhoB-type" evidence="16">
    <location>
        <begin position="131"/>
        <end position="226"/>
    </location>
</feature>
<dbReference type="Pfam" id="PF00486">
    <property type="entry name" value="Trans_reg_C"/>
    <property type="match status" value="1"/>
</dbReference>
<evidence type="ECO:0000256" key="5">
    <source>
        <dbReference type="ARBA" id="ARBA00022553"/>
    </source>
</evidence>
<dbReference type="InterPro" id="IPR001789">
    <property type="entry name" value="Sig_transdc_resp-reg_receiver"/>
</dbReference>
<sequence>MAAQGRLLLVEDDRSLAELITFHFEREGYAVTRTGDGEEALILAEEVRPDLMVLDWMIEGISGIEVCRRLRRRPATSNLPILMLTARGEEDDRIRGLETGADDYITKPFSPKELVARAAAVLRRVRPALAAQTLDYAGLEMDIGAHRVKRDGKTLSLGPTEYRLLRHFLEHPGRVFSRQQLLETVWPHSEEIELRTVDVHIRRLRLALGEPDLIRTVRSAGYALDGDGNA</sequence>
<keyword evidence="10" id="KW-0010">Activator</keyword>
<dbReference type="SUPFAM" id="SSF46894">
    <property type="entry name" value="C-terminal effector domain of the bipartite response regulators"/>
    <property type="match status" value="1"/>
</dbReference>
<feature type="DNA-binding region" description="OmpR/PhoB-type" evidence="14">
    <location>
        <begin position="131"/>
        <end position="226"/>
    </location>
</feature>
<evidence type="ECO:0000259" key="15">
    <source>
        <dbReference type="PROSITE" id="PS50110"/>
    </source>
</evidence>